<name>A0AAW8DT85_9BURK</name>
<evidence type="ECO:0000256" key="1">
    <source>
        <dbReference type="ARBA" id="ARBA00022857"/>
    </source>
</evidence>
<dbReference type="SUPFAM" id="SSF50129">
    <property type="entry name" value="GroES-like"/>
    <property type="match status" value="1"/>
</dbReference>
<evidence type="ECO:0000313" key="4">
    <source>
        <dbReference type="EMBL" id="MDP9922684.1"/>
    </source>
</evidence>
<dbReference type="CDD" id="cd05276">
    <property type="entry name" value="p53_inducible_oxidoreductase"/>
    <property type="match status" value="1"/>
</dbReference>
<dbReference type="InterPro" id="IPR013154">
    <property type="entry name" value="ADH-like_N"/>
</dbReference>
<gene>
    <name evidence="4" type="ORF">J2W25_001705</name>
</gene>
<dbReference type="Pfam" id="PF13602">
    <property type="entry name" value="ADH_zinc_N_2"/>
    <property type="match status" value="1"/>
</dbReference>
<dbReference type="Gene3D" id="3.90.180.10">
    <property type="entry name" value="Medium-chain alcohol dehydrogenases, catalytic domain"/>
    <property type="match status" value="1"/>
</dbReference>
<dbReference type="PANTHER" id="PTHR48106:SF8">
    <property type="entry name" value="OS02G0805600 PROTEIN"/>
    <property type="match status" value="1"/>
</dbReference>
<dbReference type="InterPro" id="IPR011032">
    <property type="entry name" value="GroES-like_sf"/>
</dbReference>
<dbReference type="Proteomes" id="UP001244295">
    <property type="component" value="Unassembled WGS sequence"/>
</dbReference>
<dbReference type="Pfam" id="PF08240">
    <property type="entry name" value="ADH_N"/>
    <property type="match status" value="1"/>
</dbReference>
<accession>A0AAW8DT85</accession>
<dbReference type="NCBIfam" id="TIGR02824">
    <property type="entry name" value="quinone_pig3"/>
    <property type="match status" value="1"/>
</dbReference>
<dbReference type="AlphaFoldDB" id="A0AAW8DT85"/>
<evidence type="ECO:0000259" key="3">
    <source>
        <dbReference type="SMART" id="SM00829"/>
    </source>
</evidence>
<protein>
    <submittedName>
        <fullName evidence="4">PIG3 family NAD(P)H quinone oxidoreductase</fullName>
    </submittedName>
</protein>
<sequence>MAYLSTSDLRADAIVITAPGGPEVLRWTEGLPLAEPAPDEVLIDVAFAGVNRHDCNQRRRGPTPAHSDVPGLEVSGTVRWAGARAEGLCVGDSVCALIDGGGYATPVVAQSALTFAVPAGLDLQAAAALPEALFTVWHNFFGVAALGPDETVLIHGGTSGVGSLAIQLLRCLGHRVAVTCGTDAKAAEARALGAEAAFNYRTQDWAQAAIDWTQGRGVDVVLDMAGAAHSARNVQVLARRGRLVHLSPGDGADFVAPLRPILAKELRITGSLLRPLPLAEKALLAERLRAVVLPLVAAGRVRPWVSEVFGLAQAARAHTHLESGQAMGKLVLAAMAP</sequence>
<dbReference type="SUPFAM" id="SSF51735">
    <property type="entry name" value="NAD(P)-binding Rossmann-fold domains"/>
    <property type="match status" value="1"/>
</dbReference>
<dbReference type="GO" id="GO:0016651">
    <property type="term" value="F:oxidoreductase activity, acting on NAD(P)H"/>
    <property type="evidence" value="ECO:0007669"/>
    <property type="project" value="TreeGrafter"/>
</dbReference>
<proteinExistence type="predicted"/>
<reference evidence="4" key="1">
    <citation type="submission" date="2023-07" db="EMBL/GenBank/DDBJ databases">
        <title>Sorghum-associated microbial communities from plants grown in Nebraska, USA.</title>
        <authorList>
            <person name="Schachtman D."/>
        </authorList>
    </citation>
    <scope>NUCLEOTIDE SEQUENCE</scope>
    <source>
        <strain evidence="4">DS2795</strain>
    </source>
</reference>
<dbReference type="PANTHER" id="PTHR48106">
    <property type="entry name" value="QUINONE OXIDOREDUCTASE PIG3-RELATED"/>
    <property type="match status" value="1"/>
</dbReference>
<dbReference type="RefSeq" id="WP_307636287.1">
    <property type="nucleotide sequence ID" value="NZ_JAUSRR010000003.1"/>
</dbReference>
<comment type="caution">
    <text evidence="4">The sequence shown here is derived from an EMBL/GenBank/DDBJ whole genome shotgun (WGS) entry which is preliminary data.</text>
</comment>
<dbReference type="EMBL" id="JAUSRR010000003">
    <property type="protein sequence ID" value="MDP9922684.1"/>
    <property type="molecule type" value="Genomic_DNA"/>
</dbReference>
<keyword evidence="1" id="KW-0521">NADP</keyword>
<organism evidence="4 5">
    <name type="scientific">Variovorax boronicumulans</name>
    <dbReference type="NCBI Taxonomy" id="436515"/>
    <lineage>
        <taxon>Bacteria</taxon>
        <taxon>Pseudomonadati</taxon>
        <taxon>Pseudomonadota</taxon>
        <taxon>Betaproteobacteria</taxon>
        <taxon>Burkholderiales</taxon>
        <taxon>Comamonadaceae</taxon>
        <taxon>Variovorax</taxon>
    </lineage>
</organism>
<keyword evidence="2" id="KW-0560">Oxidoreductase</keyword>
<dbReference type="InterPro" id="IPR020843">
    <property type="entry name" value="ER"/>
</dbReference>
<dbReference type="GO" id="GO:0070402">
    <property type="term" value="F:NADPH binding"/>
    <property type="evidence" value="ECO:0007669"/>
    <property type="project" value="TreeGrafter"/>
</dbReference>
<dbReference type="InterPro" id="IPR014189">
    <property type="entry name" value="Quinone_OxRdtase_PIG3"/>
</dbReference>
<feature type="domain" description="Enoyl reductase (ER)" evidence="3">
    <location>
        <begin position="20"/>
        <end position="332"/>
    </location>
</feature>
<dbReference type="InterPro" id="IPR036291">
    <property type="entry name" value="NAD(P)-bd_dom_sf"/>
</dbReference>
<evidence type="ECO:0000313" key="5">
    <source>
        <dbReference type="Proteomes" id="UP001244295"/>
    </source>
</evidence>
<dbReference type="Gene3D" id="3.40.50.720">
    <property type="entry name" value="NAD(P)-binding Rossmann-like Domain"/>
    <property type="match status" value="1"/>
</dbReference>
<evidence type="ECO:0000256" key="2">
    <source>
        <dbReference type="ARBA" id="ARBA00023002"/>
    </source>
</evidence>
<dbReference type="SMART" id="SM00829">
    <property type="entry name" value="PKS_ER"/>
    <property type="match status" value="1"/>
</dbReference>